<feature type="transmembrane region" description="Helical" evidence="2">
    <location>
        <begin position="196"/>
        <end position="216"/>
    </location>
</feature>
<dbReference type="PANTHER" id="PTHR37402">
    <property type="entry name" value="GRAM DOMAIN-CONTAINING PROTEIN 4"/>
    <property type="match status" value="1"/>
</dbReference>
<evidence type="ECO:0008006" key="5">
    <source>
        <dbReference type="Google" id="ProtNLM"/>
    </source>
</evidence>
<feature type="region of interest" description="Disordered" evidence="1">
    <location>
        <begin position="312"/>
        <end position="331"/>
    </location>
</feature>
<dbReference type="Proteomes" id="UP001556367">
    <property type="component" value="Unassembled WGS sequence"/>
</dbReference>
<accession>A0ABR3J6D7</accession>
<feature type="region of interest" description="Disordered" evidence="1">
    <location>
        <begin position="1"/>
        <end position="42"/>
    </location>
</feature>
<protein>
    <recommendedName>
        <fullName evidence="5">GRAM domain-containing protein</fullName>
    </recommendedName>
</protein>
<evidence type="ECO:0000313" key="4">
    <source>
        <dbReference type="Proteomes" id="UP001556367"/>
    </source>
</evidence>
<feature type="compositionally biased region" description="Polar residues" evidence="1">
    <location>
        <begin position="16"/>
        <end position="32"/>
    </location>
</feature>
<dbReference type="InterPro" id="IPR037847">
    <property type="entry name" value="GRAMDC4"/>
</dbReference>
<organism evidence="3 4">
    <name type="scientific">Hohenbuehelia grisea</name>
    <dbReference type="NCBI Taxonomy" id="104357"/>
    <lineage>
        <taxon>Eukaryota</taxon>
        <taxon>Fungi</taxon>
        <taxon>Dikarya</taxon>
        <taxon>Basidiomycota</taxon>
        <taxon>Agaricomycotina</taxon>
        <taxon>Agaricomycetes</taxon>
        <taxon>Agaricomycetidae</taxon>
        <taxon>Agaricales</taxon>
        <taxon>Pleurotineae</taxon>
        <taxon>Pleurotaceae</taxon>
        <taxon>Hohenbuehelia</taxon>
    </lineage>
</organism>
<keyword evidence="2" id="KW-1133">Transmembrane helix</keyword>
<reference evidence="4" key="1">
    <citation type="submission" date="2024-06" db="EMBL/GenBank/DDBJ databases">
        <title>Multi-omics analyses provide insights into the biosynthesis of the anticancer antibiotic pleurotin in Hohenbuehelia grisea.</title>
        <authorList>
            <person name="Weaver J.A."/>
            <person name="Alberti F."/>
        </authorList>
    </citation>
    <scope>NUCLEOTIDE SEQUENCE [LARGE SCALE GENOMIC DNA]</scope>
    <source>
        <strain evidence="4">T-177</strain>
    </source>
</reference>
<feature type="region of interest" description="Disordered" evidence="1">
    <location>
        <begin position="78"/>
        <end position="120"/>
    </location>
</feature>
<feature type="transmembrane region" description="Helical" evidence="2">
    <location>
        <begin position="163"/>
        <end position="184"/>
    </location>
</feature>
<name>A0ABR3J6D7_9AGAR</name>
<comment type="caution">
    <text evidence="3">The sequence shown here is derived from an EMBL/GenBank/DDBJ whole genome shotgun (WGS) entry which is preliminary data.</text>
</comment>
<feature type="transmembrane region" description="Helical" evidence="2">
    <location>
        <begin position="363"/>
        <end position="380"/>
    </location>
</feature>
<feature type="compositionally biased region" description="Basic residues" evidence="1">
    <location>
        <begin position="443"/>
        <end position="452"/>
    </location>
</feature>
<sequence>MALNARLSVPPPLPQRRSSGVSTDTPSLSLPSDPQMDECESVTSSCDELSEDQLRALYEDEEIERFLHIFSTAVTEVRVPGTSPDPATGNNREQSFQPKQDFSETSSINSHAGDNLQNHPPNSSEIPISAIIANWLLLPILPPPRMTPPAFTLGRLRLNIQRLYLAAVPGYASAFHQMFLLASWENKRQSLFFCSIYWILWYHNLLLPALFLRLFYSLTRRGLATYPTLDELRERRREADKAASVGDEFSSRLSASPTFGLKEMWRLFKAVNKPKKAKAKQIVKEETGGNPPPSPSQNSELSQAEPIPLGDDDTATVFDDPDETPEEKDTKRQILHVLSEIADFHERLKNVCIWRRPASSRRYCIAIFVLFIVTLCFPAKYLAKSFYLIIGVAFWHVTPIILALPPPERARLPPPLVDVPTDADYAMELISQRVASGLDVTPKKRRGLKTKKPAPPSQNTSATDLSQDVSTDATPDDRSVNWKKWGDKLATGKALIDDGRRLVMGGNIARDQSPVRSGFSSPFLLPSSPPVETHSFPAQLGSAAGVITMTSDKFFFTSLISSTAKLVIPVSDICAVRKTGVLKGISINWRDQTSSHLEEKEEKFAWVGGRDELFARLIGPNNQKWMKA</sequence>
<proteinExistence type="predicted"/>
<feature type="compositionally biased region" description="Polar residues" evidence="1">
    <location>
        <begin position="88"/>
        <end position="120"/>
    </location>
</feature>
<keyword evidence="4" id="KW-1185">Reference proteome</keyword>
<feature type="compositionally biased region" description="Acidic residues" evidence="1">
    <location>
        <begin position="312"/>
        <end position="326"/>
    </location>
</feature>
<evidence type="ECO:0000256" key="2">
    <source>
        <dbReference type="SAM" id="Phobius"/>
    </source>
</evidence>
<dbReference type="PANTHER" id="PTHR37402:SF1">
    <property type="entry name" value="GRAM DOMAIN-CONTAINING PROTEIN 4"/>
    <property type="match status" value="1"/>
</dbReference>
<dbReference type="Pfam" id="PF11696">
    <property type="entry name" value="DUF3292"/>
    <property type="match status" value="1"/>
</dbReference>
<feature type="region of interest" description="Disordered" evidence="1">
    <location>
        <begin position="279"/>
        <end position="306"/>
    </location>
</feature>
<dbReference type="EMBL" id="JASNQZ010000011">
    <property type="protein sequence ID" value="KAL0951209.1"/>
    <property type="molecule type" value="Genomic_DNA"/>
</dbReference>
<keyword evidence="2" id="KW-0472">Membrane</keyword>
<gene>
    <name evidence="3" type="ORF">HGRIS_007934</name>
</gene>
<evidence type="ECO:0000256" key="1">
    <source>
        <dbReference type="SAM" id="MobiDB-lite"/>
    </source>
</evidence>
<feature type="region of interest" description="Disordered" evidence="1">
    <location>
        <begin position="441"/>
        <end position="481"/>
    </location>
</feature>
<dbReference type="InterPro" id="IPR021709">
    <property type="entry name" value="DUF3292"/>
</dbReference>
<evidence type="ECO:0000313" key="3">
    <source>
        <dbReference type="EMBL" id="KAL0951209.1"/>
    </source>
</evidence>
<feature type="compositionally biased region" description="Polar residues" evidence="1">
    <location>
        <begin position="457"/>
        <end position="473"/>
    </location>
</feature>
<keyword evidence="2" id="KW-0812">Transmembrane</keyword>